<dbReference type="InterPro" id="IPR012337">
    <property type="entry name" value="RNaseH-like_sf"/>
</dbReference>
<evidence type="ECO:0000256" key="2">
    <source>
        <dbReference type="ARBA" id="ARBA00022801"/>
    </source>
</evidence>
<dbReference type="InterPro" id="IPR013520">
    <property type="entry name" value="Ribonucl_H"/>
</dbReference>
<dbReference type="AlphaFoldDB" id="A0A7W2ECB3"/>
<dbReference type="PANTHER" id="PTHR30231">
    <property type="entry name" value="DNA POLYMERASE III SUBUNIT EPSILON"/>
    <property type="match status" value="1"/>
</dbReference>
<dbReference type="SUPFAM" id="SSF52113">
    <property type="entry name" value="BRCT domain"/>
    <property type="match status" value="1"/>
</dbReference>
<dbReference type="SUPFAM" id="SSF158682">
    <property type="entry name" value="TerB-like"/>
    <property type="match status" value="1"/>
</dbReference>
<dbReference type="PANTHER" id="PTHR30231:SF4">
    <property type="entry name" value="PROTEIN NEN2"/>
    <property type="match status" value="1"/>
</dbReference>
<dbReference type="SMART" id="SM00479">
    <property type="entry name" value="EXOIII"/>
    <property type="match status" value="1"/>
</dbReference>
<feature type="transmembrane region" description="Helical" evidence="5">
    <location>
        <begin position="641"/>
        <end position="670"/>
    </location>
</feature>
<evidence type="ECO:0000256" key="3">
    <source>
        <dbReference type="ARBA" id="ARBA00022839"/>
    </source>
</evidence>
<feature type="transmembrane region" description="Helical" evidence="5">
    <location>
        <begin position="616"/>
        <end position="635"/>
    </location>
</feature>
<dbReference type="InterPro" id="IPR036420">
    <property type="entry name" value="BRCT_dom_sf"/>
</dbReference>
<keyword evidence="5" id="KW-0472">Membrane</keyword>
<dbReference type="Gene3D" id="3.40.50.10190">
    <property type="entry name" value="BRCT domain"/>
    <property type="match status" value="1"/>
</dbReference>
<reference evidence="7 8" key="1">
    <citation type="submission" date="2020-07" db="EMBL/GenBank/DDBJ databases">
        <title>Draft genome and description of Corynebacterium haemomassiliense strain Marseile-Q3615 sp. nov.</title>
        <authorList>
            <person name="Boxberger M."/>
            <person name="La Scola B."/>
        </authorList>
    </citation>
    <scope>NUCLEOTIDE SEQUENCE [LARGE SCALE GENOMIC DNA]</scope>
    <source>
        <strain evidence="7 8">Marseille-Q3615</strain>
    </source>
</reference>
<proteinExistence type="predicted"/>
<dbReference type="RefSeq" id="WP_181889742.1">
    <property type="nucleotide sequence ID" value="NZ_CP170998.1"/>
</dbReference>
<organism evidence="7 8">
    <name type="scientific">Corynebacterium haemomassiliense</name>
    <dbReference type="NCBI Taxonomy" id="2754726"/>
    <lineage>
        <taxon>Bacteria</taxon>
        <taxon>Bacillati</taxon>
        <taxon>Actinomycetota</taxon>
        <taxon>Actinomycetes</taxon>
        <taxon>Mycobacteriales</taxon>
        <taxon>Corynebacteriaceae</taxon>
        <taxon>Corynebacterium</taxon>
    </lineage>
</organism>
<keyword evidence="3" id="KW-0269">Exonuclease</keyword>
<dbReference type="Proteomes" id="UP000523682">
    <property type="component" value="Unassembled WGS sequence"/>
</dbReference>
<keyword evidence="1" id="KW-0540">Nuclease</keyword>
<feature type="compositionally biased region" description="Polar residues" evidence="4">
    <location>
        <begin position="553"/>
        <end position="567"/>
    </location>
</feature>
<dbReference type="GO" id="GO:0008408">
    <property type="term" value="F:3'-5' exonuclease activity"/>
    <property type="evidence" value="ECO:0007669"/>
    <property type="project" value="TreeGrafter"/>
</dbReference>
<feature type="region of interest" description="Disordered" evidence="4">
    <location>
        <begin position="522"/>
        <end position="572"/>
    </location>
</feature>
<dbReference type="GO" id="GO:0003676">
    <property type="term" value="F:nucleic acid binding"/>
    <property type="evidence" value="ECO:0007669"/>
    <property type="project" value="InterPro"/>
</dbReference>
<evidence type="ECO:0000256" key="1">
    <source>
        <dbReference type="ARBA" id="ARBA00022722"/>
    </source>
</evidence>
<dbReference type="SUPFAM" id="SSF53098">
    <property type="entry name" value="Ribonuclease H-like"/>
    <property type="match status" value="1"/>
</dbReference>
<evidence type="ECO:0000313" key="8">
    <source>
        <dbReference type="Proteomes" id="UP000523682"/>
    </source>
</evidence>
<dbReference type="FunFam" id="3.30.420.10:FF:000045">
    <property type="entry name" value="3'-5' exonuclease DinG"/>
    <property type="match status" value="1"/>
</dbReference>
<evidence type="ECO:0000256" key="4">
    <source>
        <dbReference type="SAM" id="MobiDB-lite"/>
    </source>
</evidence>
<dbReference type="Pfam" id="PF00929">
    <property type="entry name" value="RNase_T"/>
    <property type="match status" value="1"/>
</dbReference>
<sequence>MDPQTGHPNLTTHDTGFAVVDLETTGVSNACRIVEIGVVLLRPDLTVERTWETLIQPSRDIPNSHIHKITATDVVDAPTFRDVAAYLGSLLDGRVLVAHNAPFEHRFLTNEFNRAHAHNGLCQPWLDTMALAKQHLGCAKLSDALTATRIHNPQAHSALADAQATAELLHHLHFHCGADVSGYPTATFPAPTAECRVLPRGAESSWSGQLSHALPASGARDEDAYRDELTRALVDRHISRTEMRQLEQTAIASGLDADDVDAINEEFTRQLAVDAWSDGVITDGERAELLAIADALSVDFAFVQSLLDEPQAGTAPAQFTLQLGDHIALTGAMDIPQEEWVRRATAAGLHIGQVTKKCALLVAANPDSMSGKAQKARKYGIPIVGETKFAQLLSTIDHEAVSVQPAVSEQPAALEQSTAQFSWLSPQQVQTTGTSTSRIAAAWIALHPNRPLHEMADNLQPHHVPEATGRGIDRYLAVWSLEHPEMLQVSADDLLQLPGVGPKRRSQLVEMVVGLAADGIVDDSTENATPEPAPERTAGSTAITPRPIPEPSAPTQAQPRQTASSPVDPTPEELLTAANAPRYTPAPLQSSWNTPALMDPAPTPVKRPKASKVFKWSAGLGVLCFFLFGLCIETFDPDAKSFIAGVFALGFLLAGLTAAISGVMALINLIRGK</sequence>
<dbReference type="Gene3D" id="3.30.420.10">
    <property type="entry name" value="Ribonuclease H-like superfamily/Ribonuclease H"/>
    <property type="match status" value="1"/>
</dbReference>
<protein>
    <submittedName>
        <fullName evidence="7">3'-5' exoribonuclease</fullName>
    </submittedName>
</protein>
<keyword evidence="5" id="KW-0812">Transmembrane</keyword>
<name>A0A7W2ECB3_9CORY</name>
<comment type="caution">
    <text evidence="7">The sequence shown here is derived from an EMBL/GenBank/DDBJ whole genome shotgun (WGS) entry which is preliminary data.</text>
</comment>
<dbReference type="GO" id="GO:0005829">
    <property type="term" value="C:cytosol"/>
    <property type="evidence" value="ECO:0007669"/>
    <property type="project" value="TreeGrafter"/>
</dbReference>
<dbReference type="CDD" id="cd06127">
    <property type="entry name" value="DEDDh"/>
    <property type="match status" value="1"/>
</dbReference>
<dbReference type="InterPro" id="IPR036397">
    <property type="entry name" value="RNaseH_sf"/>
</dbReference>
<keyword evidence="5" id="KW-1133">Transmembrane helix</keyword>
<dbReference type="InterPro" id="IPR029024">
    <property type="entry name" value="TerB-like"/>
</dbReference>
<keyword evidence="2" id="KW-0378">Hydrolase</keyword>
<evidence type="ECO:0000256" key="5">
    <source>
        <dbReference type="SAM" id="Phobius"/>
    </source>
</evidence>
<accession>A0A7W2ECB3</accession>
<feature type="domain" description="Exonuclease" evidence="6">
    <location>
        <begin position="16"/>
        <end position="178"/>
    </location>
</feature>
<gene>
    <name evidence="7" type="ORF">H0193_09685</name>
</gene>
<evidence type="ECO:0000313" key="7">
    <source>
        <dbReference type="EMBL" id="MBA5245069.1"/>
    </source>
</evidence>
<dbReference type="EMBL" id="JACDTZ010000002">
    <property type="protein sequence ID" value="MBA5245069.1"/>
    <property type="molecule type" value="Genomic_DNA"/>
</dbReference>
<keyword evidence="8" id="KW-1185">Reference proteome</keyword>
<evidence type="ECO:0000259" key="6">
    <source>
        <dbReference type="SMART" id="SM00479"/>
    </source>
</evidence>